<evidence type="ECO:0000313" key="2">
    <source>
        <dbReference type="EMBL" id="SOC37555.1"/>
    </source>
</evidence>
<dbReference type="RefSeq" id="WP_268878130.1">
    <property type="nucleotide sequence ID" value="NZ_OBQC01000003.1"/>
</dbReference>
<organism evidence="2 3">
    <name type="scientific">Ureibacillus acetophenoni</name>
    <dbReference type="NCBI Taxonomy" id="614649"/>
    <lineage>
        <taxon>Bacteria</taxon>
        <taxon>Bacillati</taxon>
        <taxon>Bacillota</taxon>
        <taxon>Bacilli</taxon>
        <taxon>Bacillales</taxon>
        <taxon>Caryophanaceae</taxon>
        <taxon>Ureibacillus</taxon>
    </lineage>
</organism>
<keyword evidence="1" id="KW-0472">Membrane</keyword>
<dbReference type="Proteomes" id="UP000219252">
    <property type="component" value="Unassembled WGS sequence"/>
</dbReference>
<keyword evidence="1" id="KW-0812">Transmembrane</keyword>
<evidence type="ECO:0000256" key="1">
    <source>
        <dbReference type="SAM" id="Phobius"/>
    </source>
</evidence>
<keyword evidence="1" id="KW-1133">Transmembrane helix</keyword>
<gene>
    <name evidence="2" type="ORF">SAMN05877842_103270</name>
</gene>
<accession>A0A285U6K7</accession>
<proteinExistence type="predicted"/>
<sequence>MAGNNNKHTDDNLKGTLYAVFGLGFFIIIVWALCFNLFLDRF</sequence>
<dbReference type="AlphaFoldDB" id="A0A285U6K7"/>
<dbReference type="EMBL" id="OBQC01000003">
    <property type="protein sequence ID" value="SOC37555.1"/>
    <property type="molecule type" value="Genomic_DNA"/>
</dbReference>
<name>A0A285U6K7_9BACL</name>
<protein>
    <recommendedName>
        <fullName evidence="4">Cytochrome c oxidase subunit IIa family protein</fullName>
    </recommendedName>
</protein>
<reference evidence="3" key="1">
    <citation type="submission" date="2017-08" db="EMBL/GenBank/DDBJ databases">
        <authorList>
            <person name="Varghese N."/>
            <person name="Submissions S."/>
        </authorList>
    </citation>
    <scope>NUCLEOTIDE SEQUENCE [LARGE SCALE GENOMIC DNA]</scope>
    <source>
        <strain evidence="3">JC23</strain>
    </source>
</reference>
<evidence type="ECO:0000313" key="3">
    <source>
        <dbReference type="Proteomes" id="UP000219252"/>
    </source>
</evidence>
<feature type="transmembrane region" description="Helical" evidence="1">
    <location>
        <begin position="17"/>
        <end position="39"/>
    </location>
</feature>
<keyword evidence="3" id="KW-1185">Reference proteome</keyword>
<evidence type="ECO:0008006" key="4">
    <source>
        <dbReference type="Google" id="ProtNLM"/>
    </source>
</evidence>